<evidence type="ECO:0008006" key="4">
    <source>
        <dbReference type="Google" id="ProtNLM"/>
    </source>
</evidence>
<dbReference type="GO" id="GO:0006644">
    <property type="term" value="P:phospholipid metabolic process"/>
    <property type="evidence" value="ECO:0007669"/>
    <property type="project" value="InterPro"/>
</dbReference>
<evidence type="ECO:0000313" key="3">
    <source>
        <dbReference type="Proteomes" id="UP000520767"/>
    </source>
</evidence>
<evidence type="ECO:0000313" key="2">
    <source>
        <dbReference type="EMBL" id="MBB4910385.1"/>
    </source>
</evidence>
<dbReference type="Gene3D" id="1.20.90.10">
    <property type="entry name" value="Phospholipase A2 domain"/>
    <property type="match status" value="1"/>
</dbReference>
<dbReference type="Proteomes" id="UP000520767">
    <property type="component" value="Unassembled WGS sequence"/>
</dbReference>
<dbReference type="InterPro" id="IPR036444">
    <property type="entry name" value="PLipase_A2_dom_sf"/>
</dbReference>
<dbReference type="RefSeq" id="WP_184814438.1">
    <property type="nucleotide sequence ID" value="NZ_JACHJQ010000007.1"/>
</dbReference>
<evidence type="ECO:0000256" key="1">
    <source>
        <dbReference type="SAM" id="SignalP"/>
    </source>
</evidence>
<dbReference type="AlphaFoldDB" id="A0A7W7QB44"/>
<organism evidence="2 3">
    <name type="scientific">Actinophytocola algeriensis</name>
    <dbReference type="NCBI Taxonomy" id="1768010"/>
    <lineage>
        <taxon>Bacteria</taxon>
        <taxon>Bacillati</taxon>
        <taxon>Actinomycetota</taxon>
        <taxon>Actinomycetes</taxon>
        <taxon>Pseudonocardiales</taxon>
        <taxon>Pseudonocardiaceae</taxon>
    </lineage>
</organism>
<dbReference type="SUPFAM" id="SSF48619">
    <property type="entry name" value="Phospholipase A2, PLA2"/>
    <property type="match status" value="1"/>
</dbReference>
<accession>A0A7W7QB44</accession>
<dbReference type="GO" id="GO:0050482">
    <property type="term" value="P:arachidonate secretion"/>
    <property type="evidence" value="ECO:0007669"/>
    <property type="project" value="InterPro"/>
</dbReference>
<feature type="chain" id="PRO_5039680733" description="Phospholipase A2-like protein" evidence="1">
    <location>
        <begin position="26"/>
        <end position="172"/>
    </location>
</feature>
<keyword evidence="1" id="KW-0732">Signal</keyword>
<gene>
    <name evidence="2" type="ORF">FHR82_006643</name>
</gene>
<protein>
    <recommendedName>
        <fullName evidence="4">Phospholipase A2-like protein</fullName>
    </recommendedName>
</protein>
<dbReference type="Pfam" id="PF09056">
    <property type="entry name" value="Phospholip_A2_3"/>
    <property type="match status" value="1"/>
</dbReference>
<keyword evidence="3" id="KW-1185">Reference proteome</keyword>
<dbReference type="InterPro" id="IPR015141">
    <property type="entry name" value="PLipase_A2_prok/fun"/>
</dbReference>
<dbReference type="GO" id="GO:0004623">
    <property type="term" value="F:phospholipase A2 activity"/>
    <property type="evidence" value="ECO:0007669"/>
    <property type="project" value="InterPro"/>
</dbReference>
<feature type="signal peptide" evidence="1">
    <location>
        <begin position="1"/>
        <end position="25"/>
    </location>
</feature>
<reference evidence="2 3" key="1">
    <citation type="submission" date="2020-08" db="EMBL/GenBank/DDBJ databases">
        <title>Genomic Encyclopedia of Type Strains, Phase III (KMG-III): the genomes of soil and plant-associated and newly described type strains.</title>
        <authorList>
            <person name="Whitman W."/>
        </authorList>
    </citation>
    <scope>NUCLEOTIDE SEQUENCE [LARGE SCALE GENOMIC DNA]</scope>
    <source>
        <strain evidence="2 3">CECT 8960</strain>
    </source>
</reference>
<sequence length="172" mass="18652">MATSTLRRAARAFVTTVVVSGTVFAGAATASAALDPAQLRQVTDQYLYTTSLNGFQTVRSQQPYNGQLDWGSDGCSSSPDNPFGFNFVKACYRHDFGYRNYKKQSRFTESTRLTIDNNFKEDLYEICAGNWACNRTADVYYAAVRQFGASSVSTAQAVDKAANAAKAAAAVS</sequence>
<proteinExistence type="predicted"/>
<comment type="caution">
    <text evidence="2">The sequence shown here is derived from an EMBL/GenBank/DDBJ whole genome shotgun (WGS) entry which is preliminary data.</text>
</comment>
<dbReference type="EMBL" id="JACHJQ010000007">
    <property type="protein sequence ID" value="MBB4910385.1"/>
    <property type="molecule type" value="Genomic_DNA"/>
</dbReference>
<name>A0A7W7QB44_9PSEU</name>